<sequence>MPFMLYTDAQMTMEANSPYQLDFNGAGKNEFKLFFGSPYPNEVLKPKSDPQIMLVPASRLKKWEPNRVYSFGNIIEPIVSNGCMYQCLDNAQTGSSEPAWRAERGSKCSSGSTTFINLGAKFQPADVQLALTYAGLDTANAGAALELGTQLQGGKSIPVYIRVTNTSNSVRSDRSDPCISIRLNATITETTA</sequence>
<evidence type="ECO:0000313" key="2">
    <source>
        <dbReference type="Proteomes" id="UP000231293"/>
    </source>
</evidence>
<proteinExistence type="predicted"/>
<evidence type="ECO:0000313" key="1">
    <source>
        <dbReference type="EMBL" id="PIT14001.1"/>
    </source>
</evidence>
<protein>
    <submittedName>
        <fullName evidence="1">Uncharacterized protein</fullName>
    </submittedName>
</protein>
<accession>A0A2N9WSP0</accession>
<gene>
    <name evidence="1" type="ORF">BGI32_08205</name>
</gene>
<reference evidence="1 2" key="1">
    <citation type="journal article" date="2017" name="MBio">
        <title>Type VI secretion-mediated competition in the bee gut microbiome.</title>
        <authorList>
            <person name="Steele M.I."/>
            <person name="Kwong W.K."/>
            <person name="Powell J.E."/>
            <person name="Whiteley M."/>
            <person name="Moran N.A."/>
        </authorList>
    </citation>
    <scope>NUCLEOTIDE SEQUENCE [LARGE SCALE GENOMIC DNA]</scope>
    <source>
        <strain evidence="1 2">App2-2</strain>
    </source>
</reference>
<organism evidence="1 2">
    <name type="scientific">Snodgrassella alvi</name>
    <dbReference type="NCBI Taxonomy" id="1196083"/>
    <lineage>
        <taxon>Bacteria</taxon>
        <taxon>Pseudomonadati</taxon>
        <taxon>Pseudomonadota</taxon>
        <taxon>Betaproteobacteria</taxon>
        <taxon>Neisseriales</taxon>
        <taxon>Neisseriaceae</taxon>
        <taxon>Snodgrassella</taxon>
    </lineage>
</organism>
<name>A0A2N9WSP0_9NEIS</name>
<dbReference type="RefSeq" id="WP_100113878.1">
    <property type="nucleotide sequence ID" value="NZ_MDVB01000089.1"/>
</dbReference>
<dbReference type="AlphaFoldDB" id="A0A2N9WSP0"/>
<comment type="caution">
    <text evidence="1">The sequence shown here is derived from an EMBL/GenBank/DDBJ whole genome shotgun (WGS) entry which is preliminary data.</text>
</comment>
<dbReference type="Proteomes" id="UP000231293">
    <property type="component" value="Unassembled WGS sequence"/>
</dbReference>
<dbReference type="EMBL" id="MDVB01000089">
    <property type="protein sequence ID" value="PIT14001.1"/>
    <property type="molecule type" value="Genomic_DNA"/>
</dbReference>